<keyword evidence="2" id="KW-1185">Reference proteome</keyword>
<evidence type="ECO:0000313" key="1">
    <source>
        <dbReference type="EMBL" id="CAH2043528.1"/>
    </source>
</evidence>
<dbReference type="Proteomes" id="UP000837857">
    <property type="component" value="Chromosome 15"/>
</dbReference>
<sequence>MQLSNHCREADHLDERWSDAIKKAARTVQSTQIMSTPNRDVWRINAMETENVMLGAIINAQGQKKKKH</sequence>
<dbReference type="EMBL" id="OW152827">
    <property type="protein sequence ID" value="CAH2043528.1"/>
    <property type="molecule type" value="Genomic_DNA"/>
</dbReference>
<organism evidence="1 2">
    <name type="scientific">Iphiclides podalirius</name>
    <name type="common">scarce swallowtail</name>
    <dbReference type="NCBI Taxonomy" id="110791"/>
    <lineage>
        <taxon>Eukaryota</taxon>
        <taxon>Metazoa</taxon>
        <taxon>Ecdysozoa</taxon>
        <taxon>Arthropoda</taxon>
        <taxon>Hexapoda</taxon>
        <taxon>Insecta</taxon>
        <taxon>Pterygota</taxon>
        <taxon>Neoptera</taxon>
        <taxon>Endopterygota</taxon>
        <taxon>Lepidoptera</taxon>
        <taxon>Glossata</taxon>
        <taxon>Ditrysia</taxon>
        <taxon>Papilionoidea</taxon>
        <taxon>Papilionidae</taxon>
        <taxon>Papilioninae</taxon>
        <taxon>Iphiclides</taxon>
    </lineage>
</organism>
<name>A0ABN8I1C9_9NEOP</name>
<protein>
    <submittedName>
        <fullName evidence="1">Uncharacterized protein</fullName>
    </submittedName>
</protein>
<proteinExistence type="predicted"/>
<evidence type="ECO:0000313" key="2">
    <source>
        <dbReference type="Proteomes" id="UP000837857"/>
    </source>
</evidence>
<gene>
    <name evidence="1" type="ORF">IPOD504_LOCUS4334</name>
</gene>
<feature type="non-terminal residue" evidence="1">
    <location>
        <position position="68"/>
    </location>
</feature>
<accession>A0ABN8I1C9</accession>
<reference evidence="1" key="1">
    <citation type="submission" date="2022-03" db="EMBL/GenBank/DDBJ databases">
        <authorList>
            <person name="Martin H S."/>
        </authorList>
    </citation>
    <scope>NUCLEOTIDE SEQUENCE</scope>
</reference>